<evidence type="ECO:0000259" key="2">
    <source>
        <dbReference type="PROSITE" id="PS51745"/>
    </source>
</evidence>
<keyword evidence="3" id="KW-1185">Reference proteome</keyword>
<evidence type="ECO:0000313" key="4">
    <source>
        <dbReference type="WBParaSite" id="PDA_v2.g30434.t1"/>
    </source>
</evidence>
<feature type="compositionally biased region" description="Low complexity" evidence="1">
    <location>
        <begin position="249"/>
        <end position="260"/>
    </location>
</feature>
<evidence type="ECO:0000313" key="3">
    <source>
        <dbReference type="Proteomes" id="UP000887578"/>
    </source>
</evidence>
<dbReference type="Pfam" id="PF00564">
    <property type="entry name" value="PB1"/>
    <property type="match status" value="1"/>
</dbReference>
<evidence type="ECO:0000256" key="1">
    <source>
        <dbReference type="SAM" id="MobiDB-lite"/>
    </source>
</evidence>
<feature type="region of interest" description="Disordered" evidence="1">
    <location>
        <begin position="111"/>
        <end position="336"/>
    </location>
</feature>
<dbReference type="GO" id="GO:0070971">
    <property type="term" value="C:endoplasmic reticulum exit site"/>
    <property type="evidence" value="ECO:0007669"/>
    <property type="project" value="TreeGrafter"/>
</dbReference>
<reference evidence="4" key="1">
    <citation type="submission" date="2022-11" db="UniProtKB">
        <authorList>
            <consortium name="WormBaseParasite"/>
        </authorList>
    </citation>
    <scope>IDENTIFICATION</scope>
</reference>
<feature type="domain" description="PB1" evidence="2">
    <location>
        <begin position="4"/>
        <end position="82"/>
    </location>
</feature>
<dbReference type="PANTHER" id="PTHR15335">
    <property type="entry name" value="PROTEIN TFG"/>
    <property type="match status" value="1"/>
</dbReference>
<feature type="compositionally biased region" description="Pro residues" evidence="1">
    <location>
        <begin position="284"/>
        <end position="296"/>
    </location>
</feature>
<dbReference type="GO" id="GO:0042802">
    <property type="term" value="F:identical protein binding"/>
    <property type="evidence" value="ECO:0007669"/>
    <property type="project" value="InterPro"/>
</dbReference>
<proteinExistence type="predicted"/>
<dbReference type="Proteomes" id="UP000887578">
    <property type="component" value="Unplaced"/>
</dbReference>
<accession>A0A914QF46</accession>
<sequence>MSTNIIVKVKYADDIRKAALPISEVNTFTAMANWIAETYNLDGSNNLMLKYKDEDGDMITMINDDDLQLALTSQQKLYIHAFVCEESSAASNNGSRRASPTKTESVAVIHPTSHEEEHLSSPKSFTSSQQREQHLRHLQRSPSSQSNREDSASMNGMPSQGQQQHPPSCSVNPQSYDPSQHHQQQSYSGLPPPPPTQQQRQLQQQPSYTSIPAPYNHREQQQPPSYPPQSAPPQQQYPPSSMNGMSHLQQQQPSYPPQQSFAQLSMNGMPPQQQAPLSGIQQVAPPPMNGMPPIPPSSQHQQHYQLQQPSYPPPQQFGTRPGLGNPFARQQHPGQR</sequence>
<dbReference type="InterPro" id="IPR033512">
    <property type="entry name" value="TFG"/>
</dbReference>
<feature type="compositionally biased region" description="Polar residues" evidence="1">
    <location>
        <begin position="141"/>
        <end position="182"/>
    </location>
</feature>
<organism evidence="3 4">
    <name type="scientific">Panagrolaimus davidi</name>
    <dbReference type="NCBI Taxonomy" id="227884"/>
    <lineage>
        <taxon>Eukaryota</taxon>
        <taxon>Metazoa</taxon>
        <taxon>Ecdysozoa</taxon>
        <taxon>Nematoda</taxon>
        <taxon>Chromadorea</taxon>
        <taxon>Rhabditida</taxon>
        <taxon>Tylenchina</taxon>
        <taxon>Panagrolaimomorpha</taxon>
        <taxon>Panagrolaimoidea</taxon>
        <taxon>Panagrolaimidae</taxon>
        <taxon>Panagrolaimus</taxon>
    </lineage>
</organism>
<protein>
    <submittedName>
        <fullName evidence="4">PB1 domain-containing protein</fullName>
    </submittedName>
</protein>
<dbReference type="InterPro" id="IPR000270">
    <property type="entry name" value="PB1_dom"/>
</dbReference>
<dbReference type="SUPFAM" id="SSF54277">
    <property type="entry name" value="CAD &amp; PB1 domains"/>
    <property type="match status" value="1"/>
</dbReference>
<dbReference type="Gene3D" id="3.10.20.90">
    <property type="entry name" value="Phosphatidylinositol 3-kinase Catalytic Subunit, Chain A, domain 1"/>
    <property type="match status" value="1"/>
</dbReference>
<feature type="compositionally biased region" description="Polar residues" evidence="1">
    <location>
        <begin position="261"/>
        <end position="281"/>
    </location>
</feature>
<dbReference type="GO" id="GO:0048208">
    <property type="term" value="P:COPII vesicle coating"/>
    <property type="evidence" value="ECO:0007669"/>
    <property type="project" value="InterPro"/>
</dbReference>
<dbReference type="PANTHER" id="PTHR15335:SF7">
    <property type="entry name" value="PROTEIN TFG"/>
    <property type="match status" value="1"/>
</dbReference>
<feature type="compositionally biased region" description="Low complexity" evidence="1">
    <location>
        <begin position="232"/>
        <end position="241"/>
    </location>
</feature>
<feature type="compositionally biased region" description="Low complexity" evidence="1">
    <location>
        <begin position="297"/>
        <end position="309"/>
    </location>
</feature>
<feature type="compositionally biased region" description="Low complexity" evidence="1">
    <location>
        <begin position="197"/>
        <end position="210"/>
    </location>
</feature>
<dbReference type="PROSITE" id="PS51745">
    <property type="entry name" value="PB1"/>
    <property type="match status" value="1"/>
</dbReference>
<dbReference type="CDD" id="cd05992">
    <property type="entry name" value="PB1"/>
    <property type="match status" value="1"/>
</dbReference>
<dbReference type="SMART" id="SM00666">
    <property type="entry name" value="PB1"/>
    <property type="match status" value="1"/>
</dbReference>
<dbReference type="AlphaFoldDB" id="A0A914QF46"/>
<dbReference type="WBParaSite" id="PDA_v2.g30434.t1">
    <property type="protein sequence ID" value="PDA_v2.g30434.t1"/>
    <property type="gene ID" value="PDA_v2.g30434"/>
</dbReference>
<name>A0A914QF46_9BILA</name>
<dbReference type="InterPro" id="IPR053793">
    <property type="entry name" value="PB1-like"/>
</dbReference>